<comment type="caution">
    <text evidence="2">The sequence shown here is derived from an EMBL/GenBank/DDBJ whole genome shotgun (WGS) entry which is preliminary data.</text>
</comment>
<protein>
    <submittedName>
        <fullName evidence="2">Uncharacterized protein</fullName>
    </submittedName>
</protein>
<feature type="region of interest" description="Disordered" evidence="1">
    <location>
        <begin position="385"/>
        <end position="551"/>
    </location>
</feature>
<proteinExistence type="predicted"/>
<name>A0A9W9HVW8_9EURO</name>
<feature type="region of interest" description="Disordered" evidence="1">
    <location>
        <begin position="155"/>
        <end position="199"/>
    </location>
</feature>
<dbReference type="OrthoDB" id="4346289at2759"/>
<gene>
    <name evidence="2" type="ORF">N7492_008762</name>
</gene>
<feature type="compositionally biased region" description="Polar residues" evidence="1">
    <location>
        <begin position="385"/>
        <end position="410"/>
    </location>
</feature>
<feature type="compositionally biased region" description="Polar residues" evidence="1">
    <location>
        <begin position="443"/>
        <end position="473"/>
    </location>
</feature>
<feature type="compositionally biased region" description="Polar residues" evidence="1">
    <location>
        <begin position="175"/>
        <end position="185"/>
    </location>
</feature>
<reference evidence="2" key="2">
    <citation type="journal article" date="2023" name="IMA Fungus">
        <title>Comparative genomic study of the Penicillium genus elucidates a diverse pangenome and 15 lateral gene transfer events.</title>
        <authorList>
            <person name="Petersen C."/>
            <person name="Sorensen T."/>
            <person name="Nielsen M.R."/>
            <person name="Sondergaard T.E."/>
            <person name="Sorensen J.L."/>
            <person name="Fitzpatrick D.A."/>
            <person name="Frisvad J.C."/>
            <person name="Nielsen K.L."/>
        </authorList>
    </citation>
    <scope>NUCLEOTIDE SEQUENCE</scope>
    <source>
        <strain evidence="2">IBT 21917</strain>
    </source>
</reference>
<feature type="region of interest" description="Disordered" evidence="1">
    <location>
        <begin position="288"/>
        <end position="326"/>
    </location>
</feature>
<sequence>MASVMDQFFVADPADWVDFDQFLDIPAGDDHSAMAPSTSPEMALPYDADILGGDMPEFMQPVFPDSINHGISQENFPATQSPNVGLMPEATPMFDNAMFDGYQPYDESFQFRQMVEAQAAADQSVASIKEKRRDASIALHLQRLCDAAALDLDLSSDSSTSFSSPSWSEYMRESISPQPASSSPEHTPVPPPAAGNGGVELVLDLNMNTTTNLPKKQKPRSQAQKENYIKARKYGACEKHKKQHKRCNCLEKAAARAGVPDVPMNAAFKEWPRQPSILVPLLPDMRSSAVPGHDPSRISPMPRPSANLIEKSTNSSPGHDPGVRPTNTQQFIRVAPRAAESTAGHNPQYTIPGIVPVKAVDKNIAGSPGHDPRYSVFAVQQPANNTGRTINSISGHDSPTGASTRPSPESSVEWKSVSQKSGPPRATVQPTLRWHSPVVPSGQLEQISSTENNYPRQNTPTTDYCAASNSEKPNVQVRRPRNVQSSSLAEHRSISPMATPNESMSGRGVRSSGCQVLPRVDGRSTIVQSSRQPRPILSSLSESSPRDQGLVSTGKSWSGLLELQNQIVSHLGAEIGGALSSTLSVIIGTLQSSRGLFSWAENTMIQCVSFTGRHLMSAQKGLNLFQSRNMFSG</sequence>
<evidence type="ECO:0000313" key="3">
    <source>
        <dbReference type="Proteomes" id="UP001146351"/>
    </source>
</evidence>
<reference evidence="2" key="1">
    <citation type="submission" date="2022-11" db="EMBL/GenBank/DDBJ databases">
        <authorList>
            <person name="Petersen C."/>
        </authorList>
    </citation>
    <scope>NUCLEOTIDE SEQUENCE</scope>
    <source>
        <strain evidence="2">IBT 21917</strain>
    </source>
</reference>
<feature type="compositionally biased region" description="Low complexity" evidence="1">
    <location>
        <begin position="155"/>
        <end position="168"/>
    </location>
</feature>
<dbReference type="Proteomes" id="UP001146351">
    <property type="component" value="Unassembled WGS sequence"/>
</dbReference>
<evidence type="ECO:0000313" key="2">
    <source>
        <dbReference type="EMBL" id="KAJ5155959.1"/>
    </source>
</evidence>
<evidence type="ECO:0000256" key="1">
    <source>
        <dbReference type="SAM" id="MobiDB-lite"/>
    </source>
</evidence>
<dbReference type="EMBL" id="JAPQKO010000006">
    <property type="protein sequence ID" value="KAJ5155959.1"/>
    <property type="molecule type" value="Genomic_DNA"/>
</dbReference>
<dbReference type="AlphaFoldDB" id="A0A9W9HVW8"/>
<feature type="compositionally biased region" description="Polar residues" evidence="1">
    <location>
        <begin position="525"/>
        <end position="543"/>
    </location>
</feature>
<organism evidence="2 3">
    <name type="scientific">Penicillium capsulatum</name>
    <dbReference type="NCBI Taxonomy" id="69766"/>
    <lineage>
        <taxon>Eukaryota</taxon>
        <taxon>Fungi</taxon>
        <taxon>Dikarya</taxon>
        <taxon>Ascomycota</taxon>
        <taxon>Pezizomycotina</taxon>
        <taxon>Eurotiomycetes</taxon>
        <taxon>Eurotiomycetidae</taxon>
        <taxon>Eurotiales</taxon>
        <taxon>Aspergillaceae</taxon>
        <taxon>Penicillium</taxon>
    </lineage>
</organism>
<keyword evidence="3" id="KW-1185">Reference proteome</keyword>
<accession>A0A9W9HVW8</accession>